<organism evidence="2 3">
    <name type="scientific">Persicitalea jodogahamensis</name>
    <dbReference type="NCBI Taxonomy" id="402147"/>
    <lineage>
        <taxon>Bacteria</taxon>
        <taxon>Pseudomonadati</taxon>
        <taxon>Bacteroidota</taxon>
        <taxon>Cytophagia</taxon>
        <taxon>Cytophagales</taxon>
        <taxon>Spirosomataceae</taxon>
        <taxon>Persicitalea</taxon>
    </lineage>
</organism>
<gene>
    <name evidence="2" type="ORF">GCM10007390_15560</name>
</gene>
<keyword evidence="3" id="KW-1185">Reference proteome</keyword>
<feature type="region of interest" description="Disordered" evidence="1">
    <location>
        <begin position="66"/>
        <end position="86"/>
    </location>
</feature>
<evidence type="ECO:0000313" key="2">
    <source>
        <dbReference type="EMBL" id="GHB62612.1"/>
    </source>
</evidence>
<dbReference type="Pfam" id="PF11751">
    <property type="entry name" value="PorP_SprF"/>
    <property type="match status" value="1"/>
</dbReference>
<dbReference type="Proteomes" id="UP000598271">
    <property type="component" value="Unassembled WGS sequence"/>
</dbReference>
<dbReference type="NCBIfam" id="TIGR03519">
    <property type="entry name" value="T9SS_PorP_fam"/>
    <property type="match status" value="1"/>
</dbReference>
<evidence type="ECO:0000256" key="1">
    <source>
        <dbReference type="SAM" id="MobiDB-lite"/>
    </source>
</evidence>
<proteinExistence type="predicted"/>
<dbReference type="EMBL" id="BMXF01000001">
    <property type="protein sequence ID" value="GHB62612.1"/>
    <property type="molecule type" value="Genomic_DNA"/>
</dbReference>
<dbReference type="InterPro" id="IPR019861">
    <property type="entry name" value="PorP/SprF_Bacteroidetes"/>
</dbReference>
<evidence type="ECO:0000313" key="3">
    <source>
        <dbReference type="Proteomes" id="UP000598271"/>
    </source>
</evidence>
<comment type="caution">
    <text evidence="2">The sequence shown here is derived from an EMBL/GenBank/DDBJ whole genome shotgun (WGS) entry which is preliminary data.</text>
</comment>
<reference evidence="2 3" key="1">
    <citation type="journal article" date="2014" name="Int. J. Syst. Evol. Microbiol.">
        <title>Complete genome sequence of Corynebacterium casei LMG S-19264T (=DSM 44701T), isolated from a smear-ripened cheese.</title>
        <authorList>
            <consortium name="US DOE Joint Genome Institute (JGI-PGF)"/>
            <person name="Walter F."/>
            <person name="Albersmeier A."/>
            <person name="Kalinowski J."/>
            <person name="Ruckert C."/>
        </authorList>
    </citation>
    <scope>NUCLEOTIDE SEQUENCE [LARGE SCALE GENOMIC DNA]</scope>
    <source>
        <strain evidence="2 3">KCTC 12866</strain>
    </source>
</reference>
<protein>
    <submittedName>
        <fullName evidence="2">Membrane protein</fullName>
    </submittedName>
</protein>
<accession>A0A8J3D7H5</accession>
<name>A0A8J3D7H5_9BACT</name>
<dbReference type="AlphaFoldDB" id="A0A8J3D7H5"/>
<sequence length="322" mass="34795">MFGQAKAQQLPQGSLYTLNPFVVNPALSGAYDFADVRLSYRRQWMGLDDAPNTAYLTAHTPIGYGDKVPRTTNTPRYASRSGLPPTPPQGSWRFGAGALLLADRTGPTERNIAQLTGAAHLSLAGGWQLSGGIGAGILQYNFRFDRITTATPSDPILPDGRVSVLRPYFSAGLLVRKGNFWGGLSVLSPVSMSLAYATAGGSEVSNQVLPHYYLTAAYRLNIAEDWALIPQVWVKSVGKAPVSVDGQLRLQYADRIWGGVQYRASDSFGALLGMALSPSFTLSYAYEYPLSAISSVSSGSHEILLGFRFNNRSAIYCPPMGW</sequence>